<dbReference type="SMART" id="SM00530">
    <property type="entry name" value="HTH_XRE"/>
    <property type="match status" value="1"/>
</dbReference>
<dbReference type="CDD" id="cd00093">
    <property type="entry name" value="HTH_XRE"/>
    <property type="match status" value="1"/>
</dbReference>
<name>A0ABV4P6L4_9GAMM</name>
<dbReference type="PROSITE" id="PS50943">
    <property type="entry name" value="HTH_CROC1"/>
    <property type="match status" value="1"/>
</dbReference>
<dbReference type="EMBL" id="JBGMEK010000086">
    <property type="protein sequence ID" value="MFA0813340.1"/>
    <property type="molecule type" value="Genomic_DNA"/>
</dbReference>
<dbReference type="Proteomes" id="UP001569428">
    <property type="component" value="Unassembled WGS sequence"/>
</dbReference>
<reference evidence="3 4" key="1">
    <citation type="submission" date="2024-08" db="EMBL/GenBank/DDBJ databases">
        <authorList>
            <person name="Ishaq N."/>
        </authorList>
    </citation>
    <scope>NUCLEOTIDE SEQUENCE [LARGE SCALE GENOMIC DNA]</scope>
    <source>
        <strain evidence="3 4">DSM 18651</strain>
    </source>
</reference>
<dbReference type="InterPro" id="IPR010982">
    <property type="entry name" value="Lambda_DNA-bd_dom_sf"/>
</dbReference>
<dbReference type="InterPro" id="IPR001387">
    <property type="entry name" value="Cro/C1-type_HTH"/>
</dbReference>
<sequence>MGQRIATLRKHQNLTQAQLAEFLEISQQHMASFEKGIRKLPASMLPRLAQLFGVSVDELVGLKDTAAKRGPVPKLQRQIEQVALLPRAKQKFVSEILETVIQQAAH</sequence>
<protein>
    <submittedName>
        <fullName evidence="3">Helix-turn-helix domain-containing protein</fullName>
    </submittedName>
</protein>
<dbReference type="Gene3D" id="1.10.260.40">
    <property type="entry name" value="lambda repressor-like DNA-binding domains"/>
    <property type="match status" value="1"/>
</dbReference>
<evidence type="ECO:0000313" key="4">
    <source>
        <dbReference type="Proteomes" id="UP001569428"/>
    </source>
</evidence>
<keyword evidence="4" id="KW-1185">Reference proteome</keyword>
<accession>A0ABV4P6L4</accession>
<evidence type="ECO:0000259" key="2">
    <source>
        <dbReference type="PROSITE" id="PS50943"/>
    </source>
</evidence>
<dbReference type="SUPFAM" id="SSF47413">
    <property type="entry name" value="lambda repressor-like DNA-binding domains"/>
    <property type="match status" value="1"/>
</dbReference>
<evidence type="ECO:0000256" key="1">
    <source>
        <dbReference type="ARBA" id="ARBA00023125"/>
    </source>
</evidence>
<dbReference type="Pfam" id="PF01381">
    <property type="entry name" value="HTH_3"/>
    <property type="match status" value="1"/>
</dbReference>
<feature type="domain" description="HTH cro/C1-type" evidence="2">
    <location>
        <begin position="5"/>
        <end position="59"/>
    </location>
</feature>
<keyword evidence="1" id="KW-0238">DNA-binding</keyword>
<proteinExistence type="predicted"/>
<evidence type="ECO:0000313" key="3">
    <source>
        <dbReference type="EMBL" id="MFA0813340.1"/>
    </source>
</evidence>
<organism evidence="3 4">
    <name type="scientific">Microbulbifer epialgicus</name>
    <dbReference type="NCBI Taxonomy" id="393907"/>
    <lineage>
        <taxon>Bacteria</taxon>
        <taxon>Pseudomonadati</taxon>
        <taxon>Pseudomonadota</taxon>
        <taxon>Gammaproteobacteria</taxon>
        <taxon>Cellvibrionales</taxon>
        <taxon>Microbulbiferaceae</taxon>
        <taxon>Microbulbifer</taxon>
    </lineage>
</organism>
<comment type="caution">
    <text evidence="3">The sequence shown here is derived from an EMBL/GenBank/DDBJ whole genome shotgun (WGS) entry which is preliminary data.</text>
</comment>
<dbReference type="RefSeq" id="WP_371841151.1">
    <property type="nucleotide sequence ID" value="NZ_JBGMEK010000086.1"/>
</dbReference>
<gene>
    <name evidence="3" type="ORF">ACCI49_20780</name>
</gene>
<dbReference type="PANTHER" id="PTHR46558">
    <property type="entry name" value="TRACRIPTIONAL REGULATORY PROTEIN-RELATED-RELATED"/>
    <property type="match status" value="1"/>
</dbReference>
<dbReference type="PANTHER" id="PTHR46558:SF11">
    <property type="entry name" value="HTH-TYPE TRANSCRIPTIONAL REGULATOR XRE"/>
    <property type="match status" value="1"/>
</dbReference>